<dbReference type="AlphaFoldDB" id="A0A0B6YLC0"/>
<feature type="non-terminal residue" evidence="2">
    <location>
        <position position="89"/>
    </location>
</feature>
<dbReference type="EMBL" id="HACG01010143">
    <property type="protein sequence ID" value="CEK57008.1"/>
    <property type="molecule type" value="Transcribed_RNA"/>
</dbReference>
<evidence type="ECO:0000313" key="2">
    <source>
        <dbReference type="EMBL" id="CEK57008.1"/>
    </source>
</evidence>
<feature type="compositionally biased region" description="Basic and acidic residues" evidence="1">
    <location>
        <begin position="58"/>
        <end position="73"/>
    </location>
</feature>
<proteinExistence type="predicted"/>
<protein>
    <submittedName>
        <fullName evidence="2">Uncharacterized protein</fullName>
    </submittedName>
</protein>
<name>A0A0B6YLC0_9EUPU</name>
<accession>A0A0B6YLC0</accession>
<reference evidence="2" key="1">
    <citation type="submission" date="2014-12" db="EMBL/GenBank/DDBJ databases">
        <title>Insight into the proteome of Arion vulgaris.</title>
        <authorList>
            <person name="Aradska J."/>
            <person name="Bulat T."/>
            <person name="Smidak R."/>
            <person name="Sarate P."/>
            <person name="Gangsoo J."/>
            <person name="Sialana F."/>
            <person name="Bilban M."/>
            <person name="Lubec G."/>
        </authorList>
    </citation>
    <scope>NUCLEOTIDE SEQUENCE</scope>
    <source>
        <tissue evidence="2">Skin</tissue>
    </source>
</reference>
<sequence>EAKLQSLPHKLVSPVSYSQSPSGKNHSTISSTAGSPRRRKSIFEAPDCEQIIQTPQAKRKDSDKTPDSFEAGRRRLSINLFGDLSSSSS</sequence>
<organism evidence="2">
    <name type="scientific">Arion vulgaris</name>
    <dbReference type="NCBI Taxonomy" id="1028688"/>
    <lineage>
        <taxon>Eukaryota</taxon>
        <taxon>Metazoa</taxon>
        <taxon>Spiralia</taxon>
        <taxon>Lophotrochozoa</taxon>
        <taxon>Mollusca</taxon>
        <taxon>Gastropoda</taxon>
        <taxon>Heterobranchia</taxon>
        <taxon>Euthyneura</taxon>
        <taxon>Panpulmonata</taxon>
        <taxon>Eupulmonata</taxon>
        <taxon>Stylommatophora</taxon>
        <taxon>Helicina</taxon>
        <taxon>Arionoidea</taxon>
        <taxon>Arionidae</taxon>
        <taxon>Arion</taxon>
    </lineage>
</organism>
<feature type="region of interest" description="Disordered" evidence="1">
    <location>
        <begin position="1"/>
        <end position="74"/>
    </location>
</feature>
<evidence type="ECO:0000256" key="1">
    <source>
        <dbReference type="SAM" id="MobiDB-lite"/>
    </source>
</evidence>
<feature type="compositionally biased region" description="Polar residues" evidence="1">
    <location>
        <begin position="15"/>
        <end position="34"/>
    </location>
</feature>
<gene>
    <name evidence="2" type="primary">ORF29069</name>
</gene>
<feature type="non-terminal residue" evidence="2">
    <location>
        <position position="1"/>
    </location>
</feature>